<proteinExistence type="predicted"/>
<keyword evidence="3" id="KW-1185">Reference proteome</keyword>
<accession>A0A0H5CYZ3</accession>
<feature type="compositionally biased region" description="Basic residues" evidence="1">
    <location>
        <begin position="92"/>
        <end position="104"/>
    </location>
</feature>
<dbReference type="AlphaFoldDB" id="A0A0H5CYZ3"/>
<gene>
    <name evidence="2" type="ORF">NIT7321_00887</name>
</gene>
<organism evidence="2 3">
    <name type="scientific">Phaeobacter italicus</name>
    <dbReference type="NCBI Taxonomy" id="481446"/>
    <lineage>
        <taxon>Bacteria</taxon>
        <taxon>Pseudomonadati</taxon>
        <taxon>Pseudomonadota</taxon>
        <taxon>Alphaproteobacteria</taxon>
        <taxon>Rhodobacterales</taxon>
        <taxon>Roseobacteraceae</taxon>
        <taxon>Phaeobacter</taxon>
    </lineage>
</organism>
<evidence type="ECO:0000256" key="1">
    <source>
        <dbReference type="SAM" id="MobiDB-lite"/>
    </source>
</evidence>
<evidence type="ECO:0000313" key="3">
    <source>
        <dbReference type="Proteomes" id="UP000043764"/>
    </source>
</evidence>
<dbReference type="STRING" id="481446.NIT7645_03225"/>
<reference evidence="3" key="1">
    <citation type="submission" date="2015-05" db="EMBL/GenBank/DDBJ databases">
        <authorList>
            <person name="Rodrigo-Torres Lidia"/>
            <person name="Arahal R.David."/>
        </authorList>
    </citation>
    <scope>NUCLEOTIDE SEQUENCE [LARGE SCALE GENOMIC DNA]</scope>
    <source>
        <strain evidence="3">CECT 7321</strain>
    </source>
</reference>
<name>A0A0H5CYZ3_9RHOB</name>
<protein>
    <submittedName>
        <fullName evidence="2">Uncharacterized protein</fullName>
    </submittedName>
</protein>
<feature type="region of interest" description="Disordered" evidence="1">
    <location>
        <begin position="79"/>
        <end position="104"/>
    </location>
</feature>
<evidence type="ECO:0000313" key="2">
    <source>
        <dbReference type="EMBL" id="CRL10044.1"/>
    </source>
</evidence>
<feature type="region of interest" description="Disordered" evidence="1">
    <location>
        <begin position="1"/>
        <end position="27"/>
    </location>
</feature>
<dbReference type="RefSeq" id="WP_207383209.1">
    <property type="nucleotide sequence ID" value="NZ_CVRL01000011.1"/>
</dbReference>
<dbReference type="Proteomes" id="UP000043764">
    <property type="component" value="Unassembled WGS sequence"/>
</dbReference>
<sequence>MSSETQDSTTATSGPTGQDPALDPKGLIRESYRMDGISEGECRSIFLDWALSLPDGQDSRAAIPGLLAAYGAAQPDHPMTQVLRAGAEAAAKPRRRGGWRSRDR</sequence>
<dbReference type="EMBL" id="CVRL01000011">
    <property type="protein sequence ID" value="CRL10044.1"/>
    <property type="molecule type" value="Genomic_DNA"/>
</dbReference>
<feature type="compositionally biased region" description="Polar residues" evidence="1">
    <location>
        <begin position="1"/>
        <end position="16"/>
    </location>
</feature>